<comment type="pathway">
    <text evidence="2">Cell wall biogenesis; peptidoglycan biosynthesis.</text>
</comment>
<evidence type="ECO:0000256" key="12">
    <source>
        <dbReference type="ARBA" id="ARBA00022984"/>
    </source>
</evidence>
<evidence type="ECO:0000256" key="13">
    <source>
        <dbReference type="ARBA" id="ARBA00023136"/>
    </source>
</evidence>
<keyword evidence="6" id="KW-0121">Carboxypeptidase</keyword>
<dbReference type="PANTHER" id="PTHR32282">
    <property type="entry name" value="BINDING PROTEIN TRANSPEPTIDASE, PUTATIVE-RELATED"/>
    <property type="match status" value="1"/>
</dbReference>
<keyword evidence="15" id="KW-0961">Cell wall biogenesis/degradation</keyword>
<dbReference type="GO" id="GO:0009002">
    <property type="term" value="F:serine-type D-Ala-D-Ala carboxypeptidase activity"/>
    <property type="evidence" value="ECO:0007669"/>
    <property type="project" value="UniProtKB-EC"/>
</dbReference>
<feature type="domain" description="Glycosyl transferase family 51" evidence="20">
    <location>
        <begin position="79"/>
        <end position="261"/>
    </location>
</feature>
<evidence type="ECO:0000256" key="6">
    <source>
        <dbReference type="ARBA" id="ARBA00022645"/>
    </source>
</evidence>
<sequence length="778" mass="88792">MFNTITNNIRLFLKKINSFLPHNKFLKGLIYLLLFIIVFLGALDLNFLWLFGYSPSIKELKNPPLATASELYTADSVLIGRYYKEDRTPVEFKELPSNLKNALIDTEDARFYNHGGIDIRSLFSSFFSTLSGDRRGASTITQQLAKNLFKTRRKKSYGLLTHIPVLNTIIYKAKEWITAVKLEYIYSKDEILTLYLNTVSFGNNAFGVKVASNRYFNKQVNDLTTEEAAVLVGMLKATSTYNPISNPDKSKDRRNVVLSQMLKHKHLNKNEYNRLINLPIKLDLSYREDNKEQKDSYIRAAAGNLLKDWAKENDYDIYADGLKIYTTIDSRMQQYAEEAVNDRMASLQRRFYSYWQKKNPWTNEDGDEIPNYLENQVQKLPIYKQLVLKFKGNADSVSANLSRKKHMKVFTWKGERDTTFSTMDSLGYYEKILQTGMMTYDPFTSGIKAWVGGINYDYFQFDHVIQSKRQAGSTFKPFVYLTAIDNGWSPCDKIKDQPVTINYVENGEKKTWSPKNSDWNFTGYDMSLRWAMGKSCNSVTAQLTEKVGWDNVVKYAHKLGIESPLKSVPSVGLGSNDVSLFEMVAAYGVFLNKGIKTKPLLVTRVYDKDGNLIKEFKPEGVRVISEETAWLMLYMFQGGIQEPGGTSQALWEYDLFKKGNEIGGKTGTTSNYSDGWYMGITKDLITGIWVGCDDRNVHFMNSQTGEGSKTALPIYGKFMEKVYSDPKTGITMGKFPKPDVKITRNYYCPTSLPKRETVADSVIFDEPIDDSTGNNVSN</sequence>
<keyword evidence="5" id="KW-1003">Cell membrane</keyword>
<keyword evidence="9" id="KW-0808">Transferase</keyword>
<evidence type="ECO:0000256" key="4">
    <source>
        <dbReference type="ARBA" id="ARBA00007739"/>
    </source>
</evidence>
<evidence type="ECO:0000256" key="11">
    <source>
        <dbReference type="ARBA" id="ARBA00022960"/>
    </source>
</evidence>
<dbReference type="Gene3D" id="3.40.710.10">
    <property type="entry name" value="DD-peptidase/beta-lactamase superfamily"/>
    <property type="match status" value="2"/>
</dbReference>
<evidence type="ECO:0000256" key="3">
    <source>
        <dbReference type="ARBA" id="ARBA00007090"/>
    </source>
</evidence>
<evidence type="ECO:0000256" key="18">
    <source>
        <dbReference type="SAM" id="Phobius"/>
    </source>
</evidence>
<comment type="subcellular location">
    <subcellularLocation>
        <location evidence="1">Cell membrane</location>
    </subcellularLocation>
</comment>
<organism evidence="21 22">
    <name type="scientific">Solitalea koreensis</name>
    <dbReference type="NCBI Taxonomy" id="543615"/>
    <lineage>
        <taxon>Bacteria</taxon>
        <taxon>Pseudomonadati</taxon>
        <taxon>Bacteroidota</taxon>
        <taxon>Sphingobacteriia</taxon>
        <taxon>Sphingobacteriales</taxon>
        <taxon>Sphingobacteriaceae</taxon>
        <taxon>Solitalea</taxon>
    </lineage>
</organism>
<dbReference type="InterPro" id="IPR012338">
    <property type="entry name" value="Beta-lactam/transpept-like"/>
</dbReference>
<dbReference type="GO" id="GO:0009252">
    <property type="term" value="P:peptidoglycan biosynthetic process"/>
    <property type="evidence" value="ECO:0007669"/>
    <property type="project" value="UniProtKB-KW"/>
</dbReference>
<dbReference type="AlphaFoldDB" id="A0A521BF30"/>
<dbReference type="OrthoDB" id="9766909at2"/>
<dbReference type="Pfam" id="PF00912">
    <property type="entry name" value="Transgly"/>
    <property type="match status" value="1"/>
</dbReference>
<dbReference type="GO" id="GO:0005886">
    <property type="term" value="C:plasma membrane"/>
    <property type="evidence" value="ECO:0007669"/>
    <property type="project" value="UniProtKB-SubCell"/>
</dbReference>
<evidence type="ECO:0000259" key="20">
    <source>
        <dbReference type="Pfam" id="PF00912"/>
    </source>
</evidence>
<evidence type="ECO:0000313" key="21">
    <source>
        <dbReference type="EMBL" id="SMO45683.1"/>
    </source>
</evidence>
<evidence type="ECO:0000256" key="14">
    <source>
        <dbReference type="ARBA" id="ARBA00023268"/>
    </source>
</evidence>
<dbReference type="GO" id="GO:0030288">
    <property type="term" value="C:outer membrane-bounded periplasmic space"/>
    <property type="evidence" value="ECO:0007669"/>
    <property type="project" value="TreeGrafter"/>
</dbReference>
<keyword evidence="22" id="KW-1185">Reference proteome</keyword>
<dbReference type="SUPFAM" id="SSF56601">
    <property type="entry name" value="beta-lactamase/transpeptidase-like"/>
    <property type="match status" value="1"/>
</dbReference>
<reference evidence="21 22" key="1">
    <citation type="submission" date="2017-05" db="EMBL/GenBank/DDBJ databases">
        <authorList>
            <person name="Varghese N."/>
            <person name="Submissions S."/>
        </authorList>
    </citation>
    <scope>NUCLEOTIDE SEQUENCE [LARGE SCALE GENOMIC DNA]</scope>
    <source>
        <strain evidence="21 22">DSM 21342</strain>
    </source>
</reference>
<keyword evidence="8" id="KW-0328">Glycosyltransferase</keyword>
<dbReference type="Proteomes" id="UP000315971">
    <property type="component" value="Unassembled WGS sequence"/>
</dbReference>
<name>A0A521BF30_9SPHI</name>
<evidence type="ECO:0000256" key="9">
    <source>
        <dbReference type="ARBA" id="ARBA00022679"/>
    </source>
</evidence>
<evidence type="ECO:0000256" key="7">
    <source>
        <dbReference type="ARBA" id="ARBA00022670"/>
    </source>
</evidence>
<dbReference type="RefSeq" id="WP_142601630.1">
    <property type="nucleotide sequence ID" value="NZ_FXSZ01000002.1"/>
</dbReference>
<keyword evidence="18" id="KW-0812">Transmembrane</keyword>
<evidence type="ECO:0000256" key="8">
    <source>
        <dbReference type="ARBA" id="ARBA00022676"/>
    </source>
</evidence>
<feature type="domain" description="Penicillin-binding protein transpeptidase" evidence="19">
    <location>
        <begin position="438"/>
        <end position="682"/>
    </location>
</feature>
<evidence type="ECO:0000313" key="22">
    <source>
        <dbReference type="Proteomes" id="UP000315971"/>
    </source>
</evidence>
<dbReference type="GO" id="GO:0008658">
    <property type="term" value="F:penicillin binding"/>
    <property type="evidence" value="ECO:0007669"/>
    <property type="project" value="InterPro"/>
</dbReference>
<dbReference type="Gene3D" id="1.10.3810.10">
    <property type="entry name" value="Biosynthetic peptidoglycan transglycosylase-like"/>
    <property type="match status" value="1"/>
</dbReference>
<evidence type="ECO:0000256" key="1">
    <source>
        <dbReference type="ARBA" id="ARBA00004236"/>
    </source>
</evidence>
<dbReference type="GO" id="GO:0008955">
    <property type="term" value="F:peptidoglycan glycosyltransferase activity"/>
    <property type="evidence" value="ECO:0007669"/>
    <property type="project" value="UniProtKB-EC"/>
</dbReference>
<keyword evidence="10" id="KW-0378">Hydrolase</keyword>
<dbReference type="GO" id="GO:0006508">
    <property type="term" value="P:proteolysis"/>
    <property type="evidence" value="ECO:0007669"/>
    <property type="project" value="UniProtKB-KW"/>
</dbReference>
<evidence type="ECO:0000256" key="2">
    <source>
        <dbReference type="ARBA" id="ARBA00004752"/>
    </source>
</evidence>
<evidence type="ECO:0000259" key="19">
    <source>
        <dbReference type="Pfam" id="PF00905"/>
    </source>
</evidence>
<protein>
    <submittedName>
        <fullName evidence="21">Penicillin-binding protein 1A</fullName>
    </submittedName>
</protein>
<comment type="similarity">
    <text evidence="4">In the N-terminal section; belongs to the glycosyltransferase 51 family.</text>
</comment>
<dbReference type="PANTHER" id="PTHR32282:SF11">
    <property type="entry name" value="PENICILLIN-BINDING PROTEIN 1B"/>
    <property type="match status" value="1"/>
</dbReference>
<keyword evidence="7" id="KW-0645">Protease</keyword>
<proteinExistence type="inferred from homology"/>
<keyword evidence="12" id="KW-0573">Peptidoglycan synthesis</keyword>
<dbReference type="InterPro" id="IPR001264">
    <property type="entry name" value="Glyco_trans_51"/>
</dbReference>
<keyword evidence="18" id="KW-1133">Transmembrane helix</keyword>
<comment type="catalytic activity">
    <reaction evidence="16">
        <text>Preferential cleavage: (Ac)2-L-Lys-D-Ala-|-D-Ala. Also transpeptidation of peptidyl-alanyl moieties that are N-acyl substituents of D-alanine.</text>
        <dbReference type="EC" id="3.4.16.4"/>
    </reaction>
</comment>
<dbReference type="GO" id="GO:0071555">
    <property type="term" value="P:cell wall organization"/>
    <property type="evidence" value="ECO:0007669"/>
    <property type="project" value="UniProtKB-KW"/>
</dbReference>
<dbReference type="GO" id="GO:0008360">
    <property type="term" value="P:regulation of cell shape"/>
    <property type="evidence" value="ECO:0007669"/>
    <property type="project" value="UniProtKB-KW"/>
</dbReference>
<dbReference type="InterPro" id="IPR001460">
    <property type="entry name" value="PCN-bd_Tpept"/>
</dbReference>
<evidence type="ECO:0000256" key="15">
    <source>
        <dbReference type="ARBA" id="ARBA00023316"/>
    </source>
</evidence>
<keyword evidence="11" id="KW-0133">Cell shape</keyword>
<evidence type="ECO:0000256" key="17">
    <source>
        <dbReference type="ARBA" id="ARBA00049902"/>
    </source>
</evidence>
<keyword evidence="13 18" id="KW-0472">Membrane</keyword>
<feature type="transmembrane region" description="Helical" evidence="18">
    <location>
        <begin position="29"/>
        <end position="51"/>
    </location>
</feature>
<evidence type="ECO:0000256" key="5">
    <source>
        <dbReference type="ARBA" id="ARBA00022475"/>
    </source>
</evidence>
<dbReference type="EMBL" id="FXSZ01000002">
    <property type="protein sequence ID" value="SMO45683.1"/>
    <property type="molecule type" value="Genomic_DNA"/>
</dbReference>
<dbReference type="SUPFAM" id="SSF53955">
    <property type="entry name" value="Lysozyme-like"/>
    <property type="match status" value="1"/>
</dbReference>
<dbReference type="InterPro" id="IPR036950">
    <property type="entry name" value="PBP_transglycosylase"/>
</dbReference>
<evidence type="ECO:0000256" key="16">
    <source>
        <dbReference type="ARBA" id="ARBA00034000"/>
    </source>
</evidence>
<comment type="catalytic activity">
    <reaction evidence="17">
        <text>[GlcNAc-(1-&gt;4)-Mur2Ac(oyl-L-Ala-gamma-D-Glu-L-Lys-D-Ala-D-Ala)](n)-di-trans,octa-cis-undecaprenyl diphosphate + beta-D-GlcNAc-(1-&gt;4)-Mur2Ac(oyl-L-Ala-gamma-D-Glu-L-Lys-D-Ala-D-Ala)-di-trans,octa-cis-undecaprenyl diphosphate = [GlcNAc-(1-&gt;4)-Mur2Ac(oyl-L-Ala-gamma-D-Glu-L-Lys-D-Ala-D-Ala)](n+1)-di-trans,octa-cis-undecaprenyl diphosphate + di-trans,octa-cis-undecaprenyl diphosphate + H(+)</text>
        <dbReference type="Rhea" id="RHEA:23708"/>
        <dbReference type="Rhea" id="RHEA-COMP:9602"/>
        <dbReference type="Rhea" id="RHEA-COMP:9603"/>
        <dbReference type="ChEBI" id="CHEBI:15378"/>
        <dbReference type="ChEBI" id="CHEBI:58405"/>
        <dbReference type="ChEBI" id="CHEBI:60033"/>
        <dbReference type="ChEBI" id="CHEBI:78435"/>
        <dbReference type="EC" id="2.4.99.28"/>
    </reaction>
</comment>
<evidence type="ECO:0000256" key="10">
    <source>
        <dbReference type="ARBA" id="ARBA00022801"/>
    </source>
</evidence>
<dbReference type="Pfam" id="PF00905">
    <property type="entry name" value="Transpeptidase"/>
    <property type="match status" value="1"/>
</dbReference>
<dbReference type="InterPro" id="IPR023346">
    <property type="entry name" value="Lysozyme-like_dom_sf"/>
</dbReference>
<comment type="similarity">
    <text evidence="3">In the C-terminal section; belongs to the transpeptidase family.</text>
</comment>
<keyword evidence="14" id="KW-0511">Multifunctional enzyme</keyword>
<dbReference type="InterPro" id="IPR050396">
    <property type="entry name" value="Glycosyltr_51/Transpeptidase"/>
</dbReference>
<gene>
    <name evidence="21" type="ORF">SAMN06265350_102151</name>
</gene>
<accession>A0A521BF30</accession>